<gene>
    <name evidence="1" type="ORF">HPB52_004567</name>
</gene>
<accession>A0A9D4PBE7</accession>
<sequence>MPSDVSGWVALIHEAHDATSKKITRTVEAPAVDRNLLHLRDSRRCLLKRWKRQRLNHCLYRRIATLSEEANEYATKLATDGWVQFGGSLRCTLGTRQTWAILRAMLEPEKSKSAMNRTLQRIVHDFRGTDGELIQALKDRYIGTDAVLPYALEYTGSENAKLDASITKEVFAAAQAANRNSAP</sequence>
<dbReference type="Proteomes" id="UP000821837">
    <property type="component" value="Unassembled WGS sequence"/>
</dbReference>
<dbReference type="AlphaFoldDB" id="A0A9D4PBE7"/>
<proteinExistence type="predicted"/>
<dbReference type="EMBL" id="JABSTV010001255">
    <property type="protein sequence ID" value="KAH7935157.1"/>
    <property type="molecule type" value="Genomic_DNA"/>
</dbReference>
<name>A0A9D4PBE7_RHISA</name>
<comment type="caution">
    <text evidence="1">The sequence shown here is derived from an EMBL/GenBank/DDBJ whole genome shotgun (WGS) entry which is preliminary data.</text>
</comment>
<evidence type="ECO:0000313" key="2">
    <source>
        <dbReference type="Proteomes" id="UP000821837"/>
    </source>
</evidence>
<reference evidence="1" key="1">
    <citation type="journal article" date="2020" name="Cell">
        <title>Large-Scale Comparative Analyses of Tick Genomes Elucidate Their Genetic Diversity and Vector Capacities.</title>
        <authorList>
            <consortium name="Tick Genome and Microbiome Consortium (TIGMIC)"/>
            <person name="Jia N."/>
            <person name="Wang J."/>
            <person name="Shi W."/>
            <person name="Du L."/>
            <person name="Sun Y."/>
            <person name="Zhan W."/>
            <person name="Jiang J.F."/>
            <person name="Wang Q."/>
            <person name="Zhang B."/>
            <person name="Ji P."/>
            <person name="Bell-Sakyi L."/>
            <person name="Cui X.M."/>
            <person name="Yuan T.T."/>
            <person name="Jiang B.G."/>
            <person name="Yang W.F."/>
            <person name="Lam T.T."/>
            <person name="Chang Q.C."/>
            <person name="Ding S.J."/>
            <person name="Wang X.J."/>
            <person name="Zhu J.G."/>
            <person name="Ruan X.D."/>
            <person name="Zhao L."/>
            <person name="Wei J.T."/>
            <person name="Ye R.Z."/>
            <person name="Que T.C."/>
            <person name="Du C.H."/>
            <person name="Zhou Y.H."/>
            <person name="Cheng J.X."/>
            <person name="Dai P.F."/>
            <person name="Guo W.B."/>
            <person name="Han X.H."/>
            <person name="Huang E.J."/>
            <person name="Li L.F."/>
            <person name="Wei W."/>
            <person name="Gao Y.C."/>
            <person name="Liu J.Z."/>
            <person name="Shao H.Z."/>
            <person name="Wang X."/>
            <person name="Wang C.C."/>
            <person name="Yang T.C."/>
            <person name="Huo Q.B."/>
            <person name="Li W."/>
            <person name="Chen H.Y."/>
            <person name="Chen S.E."/>
            <person name="Zhou L.G."/>
            <person name="Ni X.B."/>
            <person name="Tian J.H."/>
            <person name="Sheng Y."/>
            <person name="Liu T."/>
            <person name="Pan Y.S."/>
            <person name="Xia L.Y."/>
            <person name="Li J."/>
            <person name="Zhao F."/>
            <person name="Cao W.C."/>
        </authorList>
    </citation>
    <scope>NUCLEOTIDE SEQUENCE</scope>
    <source>
        <strain evidence="1">Rsan-2018</strain>
    </source>
</reference>
<reference evidence="1" key="2">
    <citation type="submission" date="2021-09" db="EMBL/GenBank/DDBJ databases">
        <authorList>
            <person name="Jia N."/>
            <person name="Wang J."/>
            <person name="Shi W."/>
            <person name="Du L."/>
            <person name="Sun Y."/>
            <person name="Zhan W."/>
            <person name="Jiang J."/>
            <person name="Wang Q."/>
            <person name="Zhang B."/>
            <person name="Ji P."/>
            <person name="Sakyi L.B."/>
            <person name="Cui X."/>
            <person name="Yuan T."/>
            <person name="Jiang B."/>
            <person name="Yang W."/>
            <person name="Lam T.T.-Y."/>
            <person name="Chang Q."/>
            <person name="Ding S."/>
            <person name="Wang X."/>
            <person name="Zhu J."/>
            <person name="Ruan X."/>
            <person name="Zhao L."/>
            <person name="Wei J."/>
            <person name="Que T."/>
            <person name="Du C."/>
            <person name="Cheng J."/>
            <person name="Dai P."/>
            <person name="Han X."/>
            <person name="Huang E."/>
            <person name="Gao Y."/>
            <person name="Liu J."/>
            <person name="Shao H."/>
            <person name="Ye R."/>
            <person name="Li L."/>
            <person name="Wei W."/>
            <person name="Wang X."/>
            <person name="Wang C."/>
            <person name="Huo Q."/>
            <person name="Li W."/>
            <person name="Guo W."/>
            <person name="Chen H."/>
            <person name="Chen S."/>
            <person name="Zhou L."/>
            <person name="Zhou L."/>
            <person name="Ni X."/>
            <person name="Tian J."/>
            <person name="Zhou Y."/>
            <person name="Sheng Y."/>
            <person name="Liu T."/>
            <person name="Pan Y."/>
            <person name="Xia L."/>
            <person name="Li J."/>
            <person name="Zhao F."/>
            <person name="Cao W."/>
        </authorList>
    </citation>
    <scope>NUCLEOTIDE SEQUENCE</scope>
    <source>
        <strain evidence="1">Rsan-2018</strain>
        <tissue evidence="1">Larvae</tissue>
    </source>
</reference>
<organism evidence="1 2">
    <name type="scientific">Rhipicephalus sanguineus</name>
    <name type="common">Brown dog tick</name>
    <name type="synonym">Ixodes sanguineus</name>
    <dbReference type="NCBI Taxonomy" id="34632"/>
    <lineage>
        <taxon>Eukaryota</taxon>
        <taxon>Metazoa</taxon>
        <taxon>Ecdysozoa</taxon>
        <taxon>Arthropoda</taxon>
        <taxon>Chelicerata</taxon>
        <taxon>Arachnida</taxon>
        <taxon>Acari</taxon>
        <taxon>Parasitiformes</taxon>
        <taxon>Ixodida</taxon>
        <taxon>Ixodoidea</taxon>
        <taxon>Ixodidae</taxon>
        <taxon>Rhipicephalinae</taxon>
        <taxon>Rhipicephalus</taxon>
        <taxon>Rhipicephalus</taxon>
    </lineage>
</organism>
<evidence type="ECO:0000313" key="1">
    <source>
        <dbReference type="EMBL" id="KAH7935157.1"/>
    </source>
</evidence>
<protein>
    <submittedName>
        <fullName evidence="1">Uncharacterized protein</fullName>
    </submittedName>
</protein>
<keyword evidence="2" id="KW-1185">Reference proteome</keyword>